<sequence>MGPHRLPKSLKLSPASWPLARTYQAISSASVDLIWKKIANLADVSWHPLIARTNVPYGLMPKPGLIFGAVSRLIPWPMQIFVERVSPEDLLSIRIMVLPGVEERVIYRMESTVCGTKITYSVLMRGWLAPLVWSLVRGYAATVANRLAMAAETDPPTKTPPPDPCLGF</sequence>
<keyword evidence="2" id="KW-1185">Reference proteome</keyword>
<name>A0AAE4FS88_9CYAN</name>
<protein>
    <submittedName>
        <fullName evidence="1">SRPBCC family protein</fullName>
    </submittedName>
</protein>
<organism evidence="1 2">
    <name type="scientific">Pseudocalidococcus azoricus BACA0444</name>
    <dbReference type="NCBI Taxonomy" id="2918990"/>
    <lineage>
        <taxon>Bacteria</taxon>
        <taxon>Bacillati</taxon>
        <taxon>Cyanobacteriota</taxon>
        <taxon>Cyanophyceae</taxon>
        <taxon>Acaryochloridales</taxon>
        <taxon>Thermosynechococcaceae</taxon>
        <taxon>Pseudocalidococcus</taxon>
        <taxon>Pseudocalidococcus azoricus</taxon>
    </lineage>
</organism>
<dbReference type="EMBL" id="JAVMIP010000009">
    <property type="protein sequence ID" value="MDS3861166.1"/>
    <property type="molecule type" value="Genomic_DNA"/>
</dbReference>
<gene>
    <name evidence="1" type="ORF">RIF25_10145</name>
</gene>
<proteinExistence type="predicted"/>
<dbReference type="RefSeq" id="WP_322878415.1">
    <property type="nucleotide sequence ID" value="NZ_JAVMIP010000009.1"/>
</dbReference>
<evidence type="ECO:0000313" key="2">
    <source>
        <dbReference type="Proteomes" id="UP001268256"/>
    </source>
</evidence>
<dbReference type="Proteomes" id="UP001268256">
    <property type="component" value="Unassembled WGS sequence"/>
</dbReference>
<dbReference type="AlphaFoldDB" id="A0AAE4FS88"/>
<reference evidence="2" key="1">
    <citation type="submission" date="2023-07" db="EMBL/GenBank/DDBJ databases">
        <authorList>
            <person name="Luz R."/>
            <person name="Cordeiro R."/>
            <person name="Fonseca A."/>
            <person name="Goncalves V."/>
        </authorList>
    </citation>
    <scope>NUCLEOTIDE SEQUENCE [LARGE SCALE GENOMIC DNA]</scope>
    <source>
        <strain evidence="2">BACA0444</strain>
    </source>
</reference>
<evidence type="ECO:0000313" key="1">
    <source>
        <dbReference type="EMBL" id="MDS3861166.1"/>
    </source>
</evidence>
<dbReference type="SUPFAM" id="SSF55961">
    <property type="entry name" value="Bet v1-like"/>
    <property type="match status" value="1"/>
</dbReference>
<comment type="caution">
    <text evidence="1">The sequence shown here is derived from an EMBL/GenBank/DDBJ whole genome shotgun (WGS) entry which is preliminary data.</text>
</comment>
<accession>A0AAE4FS88</accession>